<comment type="caution">
    <text evidence="3">The sequence shown here is derived from an EMBL/GenBank/DDBJ whole genome shotgun (WGS) entry which is preliminary data.</text>
</comment>
<dbReference type="PRINTS" id="PR01438">
    <property type="entry name" value="UNVRSLSTRESS"/>
</dbReference>
<evidence type="ECO:0000313" key="4">
    <source>
        <dbReference type="Proteomes" id="UP000050465"/>
    </source>
</evidence>
<sequence>MISCNLHYLLLLPVSMYKTLLFSIDSSPGAKKVLQTVLDMAQLCQSKVVLLSVVEPQDKSDPAHPEQTSVEAVASLLDQAKKVFEQRGFEAQTIEREGNPAFVICDVADEIEADLVVIGCSGTGLSEERRDDSVSARVINLSPCPVLVVP</sequence>
<protein>
    <submittedName>
        <fullName evidence="3">Nucleotide-binding protein</fullName>
    </submittedName>
</protein>
<accession>A0A0P8BZC0</accession>
<dbReference type="STRING" id="1666911.HLUCCA11_15270"/>
<dbReference type="Proteomes" id="UP000050465">
    <property type="component" value="Unassembled WGS sequence"/>
</dbReference>
<reference evidence="3 4" key="1">
    <citation type="submission" date="2015-09" db="EMBL/GenBank/DDBJ databases">
        <title>Identification and resolution of microdiversity through metagenomic sequencing of parallel consortia.</title>
        <authorList>
            <person name="Nelson W.C."/>
            <person name="Romine M.F."/>
            <person name="Lindemann S.R."/>
        </authorList>
    </citation>
    <scope>NUCLEOTIDE SEQUENCE [LARGE SCALE GENOMIC DNA]</scope>
    <source>
        <strain evidence="3">Ana</strain>
    </source>
</reference>
<dbReference type="PANTHER" id="PTHR46268">
    <property type="entry name" value="STRESS RESPONSE PROTEIN NHAX"/>
    <property type="match status" value="1"/>
</dbReference>
<dbReference type="Pfam" id="PF00582">
    <property type="entry name" value="Usp"/>
    <property type="match status" value="1"/>
</dbReference>
<proteinExistence type="inferred from homology"/>
<dbReference type="CDD" id="cd00293">
    <property type="entry name" value="USP-like"/>
    <property type="match status" value="1"/>
</dbReference>
<name>A0A0P8BZC0_9CYAN</name>
<dbReference type="EMBL" id="LJZR01000021">
    <property type="protein sequence ID" value="KPQ34277.1"/>
    <property type="molecule type" value="Genomic_DNA"/>
</dbReference>
<dbReference type="SUPFAM" id="SSF52402">
    <property type="entry name" value="Adenine nucleotide alpha hydrolases-like"/>
    <property type="match status" value="1"/>
</dbReference>
<gene>
    <name evidence="3" type="ORF">HLUCCA11_15270</name>
</gene>
<dbReference type="PANTHER" id="PTHR46268:SF6">
    <property type="entry name" value="UNIVERSAL STRESS PROTEIN UP12"/>
    <property type="match status" value="1"/>
</dbReference>
<comment type="similarity">
    <text evidence="1">Belongs to the universal stress protein A family.</text>
</comment>
<organism evidence="3 4">
    <name type="scientific">Phormidesmis priestleyi Ana</name>
    <dbReference type="NCBI Taxonomy" id="1666911"/>
    <lineage>
        <taxon>Bacteria</taxon>
        <taxon>Bacillati</taxon>
        <taxon>Cyanobacteriota</taxon>
        <taxon>Cyanophyceae</taxon>
        <taxon>Leptolyngbyales</taxon>
        <taxon>Leptolyngbyaceae</taxon>
        <taxon>Phormidesmis</taxon>
    </lineage>
</organism>
<dbReference type="PATRIC" id="fig|1666911.3.peg.335"/>
<evidence type="ECO:0000313" key="3">
    <source>
        <dbReference type="EMBL" id="KPQ34277.1"/>
    </source>
</evidence>
<evidence type="ECO:0000256" key="1">
    <source>
        <dbReference type="ARBA" id="ARBA00008791"/>
    </source>
</evidence>
<feature type="domain" description="UspA" evidence="2">
    <location>
        <begin position="16"/>
        <end position="150"/>
    </location>
</feature>
<dbReference type="AlphaFoldDB" id="A0A0P8BZC0"/>
<dbReference type="Gene3D" id="3.40.50.620">
    <property type="entry name" value="HUPs"/>
    <property type="match status" value="1"/>
</dbReference>
<dbReference type="InterPro" id="IPR006016">
    <property type="entry name" value="UspA"/>
</dbReference>
<dbReference type="InterPro" id="IPR006015">
    <property type="entry name" value="Universal_stress_UspA"/>
</dbReference>
<evidence type="ECO:0000259" key="2">
    <source>
        <dbReference type="Pfam" id="PF00582"/>
    </source>
</evidence>
<dbReference type="InterPro" id="IPR014729">
    <property type="entry name" value="Rossmann-like_a/b/a_fold"/>
</dbReference>